<dbReference type="EMBL" id="PUIQ01000058">
    <property type="protein sequence ID" value="PQP11420.1"/>
    <property type="molecule type" value="Genomic_DNA"/>
</dbReference>
<dbReference type="RefSeq" id="WP_105393148.1">
    <property type="nucleotide sequence ID" value="NZ_PUIQ01000058.1"/>
</dbReference>
<accession>A0A2S8I9G1</accession>
<dbReference type="AlphaFoldDB" id="A0A2S8I9G1"/>
<gene>
    <name evidence="1" type="ORF">C5615_32150</name>
</gene>
<evidence type="ECO:0000313" key="1">
    <source>
        <dbReference type="EMBL" id="PQP11420.1"/>
    </source>
</evidence>
<dbReference type="Proteomes" id="UP000238206">
    <property type="component" value="Unassembled WGS sequence"/>
</dbReference>
<name>A0A2S8I9G1_BURCE</name>
<sequence>MMKTIWCWVKQVWQHGYQPWLTLGQPARPANEADVGLVHPYAKVEHFSDGVLVERPHHGMDK</sequence>
<reference evidence="1 2" key="1">
    <citation type="submission" date="2018-02" db="EMBL/GenBank/DDBJ databases">
        <title>Draft genome sequencing of Burkholderia cepacia Y14-15.</title>
        <authorList>
            <person name="Zheng B.-X."/>
        </authorList>
    </citation>
    <scope>NUCLEOTIDE SEQUENCE [LARGE SCALE GENOMIC DNA]</scope>
    <source>
        <strain evidence="1 2">Y14-15</strain>
    </source>
</reference>
<proteinExistence type="predicted"/>
<organism evidence="1 2">
    <name type="scientific">Burkholderia cepacia</name>
    <name type="common">Pseudomonas cepacia</name>
    <dbReference type="NCBI Taxonomy" id="292"/>
    <lineage>
        <taxon>Bacteria</taxon>
        <taxon>Pseudomonadati</taxon>
        <taxon>Pseudomonadota</taxon>
        <taxon>Betaproteobacteria</taxon>
        <taxon>Burkholderiales</taxon>
        <taxon>Burkholderiaceae</taxon>
        <taxon>Burkholderia</taxon>
        <taxon>Burkholderia cepacia complex</taxon>
    </lineage>
</organism>
<comment type="caution">
    <text evidence="1">The sequence shown here is derived from an EMBL/GenBank/DDBJ whole genome shotgun (WGS) entry which is preliminary data.</text>
</comment>
<protein>
    <submittedName>
        <fullName evidence="1">Uncharacterized protein</fullName>
    </submittedName>
</protein>
<evidence type="ECO:0000313" key="2">
    <source>
        <dbReference type="Proteomes" id="UP000238206"/>
    </source>
</evidence>